<comment type="caution">
    <text evidence="8">The sequence shown here is derived from an EMBL/GenBank/DDBJ whole genome shotgun (WGS) entry which is preliminary data.</text>
</comment>
<evidence type="ECO:0000256" key="2">
    <source>
        <dbReference type="ARBA" id="ARBA00023015"/>
    </source>
</evidence>
<dbReference type="SMART" id="SM00432">
    <property type="entry name" value="MADS"/>
    <property type="match status" value="1"/>
</dbReference>
<dbReference type="InterPro" id="IPR050142">
    <property type="entry name" value="MADS-box/MEF2_TF"/>
</dbReference>
<dbReference type="PROSITE" id="PS50066">
    <property type="entry name" value="MADS_BOX_2"/>
    <property type="match status" value="1"/>
</dbReference>
<dbReference type="PROSITE" id="PS51297">
    <property type="entry name" value="K_BOX"/>
    <property type="match status" value="1"/>
</dbReference>
<dbReference type="PROSITE" id="PS00350">
    <property type="entry name" value="MADS_BOX_1"/>
    <property type="match status" value="1"/>
</dbReference>
<dbReference type="GO" id="GO:0003700">
    <property type="term" value="F:DNA-binding transcription factor activity"/>
    <property type="evidence" value="ECO:0007669"/>
    <property type="project" value="InterPro"/>
</dbReference>
<proteinExistence type="predicted"/>
<dbReference type="CDD" id="cd00265">
    <property type="entry name" value="MADS_MEF2_like"/>
    <property type="match status" value="1"/>
</dbReference>
<evidence type="ECO:0000256" key="4">
    <source>
        <dbReference type="ARBA" id="ARBA00023163"/>
    </source>
</evidence>
<dbReference type="GO" id="GO:0000977">
    <property type="term" value="F:RNA polymerase II transcription regulatory region sequence-specific DNA binding"/>
    <property type="evidence" value="ECO:0007669"/>
    <property type="project" value="InterPro"/>
</dbReference>
<dbReference type="Proteomes" id="UP000824120">
    <property type="component" value="Chromosome 10"/>
</dbReference>
<evidence type="ECO:0000313" key="9">
    <source>
        <dbReference type="Proteomes" id="UP000824120"/>
    </source>
</evidence>
<organism evidence="8 9">
    <name type="scientific">Solanum commersonii</name>
    <name type="common">Commerson's wild potato</name>
    <name type="synonym">Commerson's nightshade</name>
    <dbReference type="NCBI Taxonomy" id="4109"/>
    <lineage>
        <taxon>Eukaryota</taxon>
        <taxon>Viridiplantae</taxon>
        <taxon>Streptophyta</taxon>
        <taxon>Embryophyta</taxon>
        <taxon>Tracheophyta</taxon>
        <taxon>Spermatophyta</taxon>
        <taxon>Magnoliopsida</taxon>
        <taxon>eudicotyledons</taxon>
        <taxon>Gunneridae</taxon>
        <taxon>Pentapetalae</taxon>
        <taxon>asterids</taxon>
        <taxon>lamiids</taxon>
        <taxon>Solanales</taxon>
        <taxon>Solanaceae</taxon>
        <taxon>Solanoideae</taxon>
        <taxon>Solaneae</taxon>
        <taxon>Solanum</taxon>
    </lineage>
</organism>
<evidence type="ECO:0000256" key="3">
    <source>
        <dbReference type="ARBA" id="ARBA00023125"/>
    </source>
</evidence>
<keyword evidence="9" id="KW-1185">Reference proteome</keyword>
<dbReference type="GO" id="GO:0045944">
    <property type="term" value="P:positive regulation of transcription by RNA polymerase II"/>
    <property type="evidence" value="ECO:0007669"/>
    <property type="project" value="InterPro"/>
</dbReference>
<gene>
    <name evidence="8" type="ORF">H5410_054057</name>
</gene>
<reference evidence="8 9" key="1">
    <citation type="submission" date="2020-09" db="EMBL/GenBank/DDBJ databases">
        <title>De no assembly of potato wild relative species, Solanum commersonii.</title>
        <authorList>
            <person name="Cho K."/>
        </authorList>
    </citation>
    <scope>NUCLEOTIDE SEQUENCE [LARGE SCALE GENOMIC DNA]</scope>
    <source>
        <strain evidence="8">LZ3.2</strain>
        <tissue evidence="8">Leaf</tissue>
    </source>
</reference>
<dbReference type="GO" id="GO:0046983">
    <property type="term" value="F:protein dimerization activity"/>
    <property type="evidence" value="ECO:0007669"/>
    <property type="project" value="InterPro"/>
</dbReference>
<dbReference type="InterPro" id="IPR036879">
    <property type="entry name" value="TF_MADSbox_sf"/>
</dbReference>
<dbReference type="Gene3D" id="3.40.1810.10">
    <property type="entry name" value="Transcription factor, MADS-box"/>
    <property type="match status" value="1"/>
</dbReference>
<evidence type="ECO:0000259" key="7">
    <source>
        <dbReference type="PROSITE" id="PS51297"/>
    </source>
</evidence>
<feature type="domain" description="K-box" evidence="7">
    <location>
        <begin position="93"/>
        <end position="184"/>
    </location>
</feature>
<dbReference type="SUPFAM" id="SSF55455">
    <property type="entry name" value="SRF-like"/>
    <property type="match status" value="1"/>
</dbReference>
<feature type="non-terminal residue" evidence="8">
    <location>
        <position position="238"/>
    </location>
</feature>
<accession>A0A9J5X839</accession>
<evidence type="ECO:0000256" key="5">
    <source>
        <dbReference type="ARBA" id="ARBA00023242"/>
    </source>
</evidence>
<comment type="subcellular location">
    <subcellularLocation>
        <location evidence="1">Nucleus</location>
    </subcellularLocation>
</comment>
<feature type="domain" description="MADS-box" evidence="6">
    <location>
        <begin position="10"/>
        <end position="70"/>
    </location>
</feature>
<dbReference type="InterPro" id="IPR002100">
    <property type="entry name" value="TF_MADSbox"/>
</dbReference>
<dbReference type="AlphaFoldDB" id="A0A9J5X839"/>
<dbReference type="EMBL" id="JACXVP010000010">
    <property type="protein sequence ID" value="KAG5583430.1"/>
    <property type="molecule type" value="Genomic_DNA"/>
</dbReference>
<keyword evidence="3" id="KW-0238">DNA-binding</keyword>
<keyword evidence="4" id="KW-0804">Transcription</keyword>
<keyword evidence="2" id="KW-0805">Transcription regulation</keyword>
<protein>
    <submittedName>
        <fullName evidence="8">Uncharacterized protein</fullName>
    </submittedName>
</protein>
<dbReference type="InterPro" id="IPR033896">
    <property type="entry name" value="MEF2-like_N"/>
</dbReference>
<dbReference type="Pfam" id="PF00319">
    <property type="entry name" value="SRF-TF"/>
    <property type="match status" value="1"/>
</dbReference>
<sequence>GFSNFVIKKMGRGKIEMKKIENISSRQVTFSKRRAGLFKKAEELSVLCDAEIGVIVFSNTDRLYKFASSKSSMEKIVDRYNNSSHSSEHSIIENVVEPELNSLKVEVAKLRKAIGRMMGKELDGLDFKELQQLEHQLTEGILSVKNKKEQVLLELLEKSNLQIEELGHKSCNHYPENYEAARKISGGNSTVICDFKSVGEENSDTSLSLGLSVATSKKKKNPKIECTSNDSENLMILD</sequence>
<evidence type="ECO:0000256" key="1">
    <source>
        <dbReference type="ARBA" id="ARBA00004123"/>
    </source>
</evidence>
<dbReference type="InterPro" id="IPR002487">
    <property type="entry name" value="TF_Kbox"/>
</dbReference>
<keyword evidence="5" id="KW-0539">Nucleus</keyword>
<dbReference type="GO" id="GO:0005634">
    <property type="term" value="C:nucleus"/>
    <property type="evidence" value="ECO:0007669"/>
    <property type="project" value="UniProtKB-SubCell"/>
</dbReference>
<dbReference type="Pfam" id="PF01486">
    <property type="entry name" value="K-box"/>
    <property type="match status" value="1"/>
</dbReference>
<name>A0A9J5X839_SOLCO</name>
<dbReference type="PANTHER" id="PTHR48019">
    <property type="entry name" value="SERUM RESPONSE FACTOR HOMOLOG"/>
    <property type="match status" value="1"/>
</dbReference>
<evidence type="ECO:0000313" key="8">
    <source>
        <dbReference type="EMBL" id="KAG5583430.1"/>
    </source>
</evidence>
<dbReference type="PRINTS" id="PR00404">
    <property type="entry name" value="MADSDOMAIN"/>
</dbReference>
<evidence type="ECO:0000259" key="6">
    <source>
        <dbReference type="PROSITE" id="PS50066"/>
    </source>
</evidence>
<dbReference type="OrthoDB" id="1898716at2759"/>